<dbReference type="AlphaFoldDB" id="A0A4R7PJV4"/>
<proteinExistence type="predicted"/>
<dbReference type="Proteomes" id="UP000294689">
    <property type="component" value="Unassembled WGS sequence"/>
</dbReference>
<evidence type="ECO:0000313" key="1">
    <source>
        <dbReference type="EMBL" id="TDU34252.1"/>
    </source>
</evidence>
<evidence type="ECO:0000313" key="2">
    <source>
        <dbReference type="Proteomes" id="UP000294689"/>
    </source>
</evidence>
<accession>A0A4R7PJV4</accession>
<organism evidence="1 2">
    <name type="scientific">Gelidibacter sediminis</name>
    <dbReference type="NCBI Taxonomy" id="1608710"/>
    <lineage>
        <taxon>Bacteria</taxon>
        <taxon>Pseudomonadati</taxon>
        <taxon>Bacteroidota</taxon>
        <taxon>Flavobacteriia</taxon>
        <taxon>Flavobacteriales</taxon>
        <taxon>Flavobacteriaceae</taxon>
        <taxon>Gelidibacter</taxon>
    </lineage>
</organism>
<gene>
    <name evidence="1" type="ORF">BXY82_2915</name>
</gene>
<protein>
    <submittedName>
        <fullName evidence="1">Uncharacterized protein</fullName>
    </submittedName>
</protein>
<name>A0A4R7PJV4_9FLAO</name>
<dbReference type="EMBL" id="SOBW01000010">
    <property type="protein sequence ID" value="TDU34252.1"/>
    <property type="molecule type" value="Genomic_DNA"/>
</dbReference>
<sequence length="243" mass="27382">MIIFKNLILILNYHIMKSLASLLIIGLMFTSSFAQNPVNSGNARDGLKVTRENLKGTPFIIESWVTGYGISSNGNKTNTMMLNYDIYGDQLVYKDDSGQVMSMVDTDLSGFVITTLDGVQIFAKTQQFEFKNGNTPDMAYVNVYDGAARNILVEHFKELDDPNLSGWSSSKNNTLNAEYKAKMNVYVVNPEGTYEKIKLKNKSLLSIYNDHPKLKNFLKNNKINTLNDLDQAFKYINANLAKK</sequence>
<reference evidence="1 2" key="1">
    <citation type="submission" date="2019-03" db="EMBL/GenBank/DDBJ databases">
        <title>Genomic Encyclopedia of Archaeal and Bacterial Type Strains, Phase II (KMG-II): from individual species to whole genera.</title>
        <authorList>
            <person name="Goeker M."/>
        </authorList>
    </citation>
    <scope>NUCLEOTIDE SEQUENCE [LARGE SCALE GENOMIC DNA]</scope>
    <source>
        <strain evidence="1 2">DSM 28135</strain>
    </source>
</reference>
<comment type="caution">
    <text evidence="1">The sequence shown here is derived from an EMBL/GenBank/DDBJ whole genome shotgun (WGS) entry which is preliminary data.</text>
</comment>
<keyword evidence="2" id="KW-1185">Reference proteome</keyword>